<feature type="region of interest" description="Disordered" evidence="8">
    <location>
        <begin position="1"/>
        <end position="117"/>
    </location>
</feature>
<accession>A0A8J0QJL4</accession>
<evidence type="ECO:0000256" key="5">
    <source>
        <dbReference type="ARBA" id="ARBA00022737"/>
    </source>
</evidence>
<dbReference type="OrthoDB" id="9890280at2759"/>
<dbReference type="SUPFAM" id="SSF50978">
    <property type="entry name" value="WD40 repeat-like"/>
    <property type="match status" value="1"/>
</dbReference>
<evidence type="ECO:0000256" key="6">
    <source>
        <dbReference type="PROSITE-ProRule" id="PRU00221"/>
    </source>
</evidence>
<evidence type="ECO:0000256" key="2">
    <source>
        <dbReference type="ARBA" id="ARBA00005434"/>
    </source>
</evidence>
<reference evidence="10" key="1">
    <citation type="submission" date="2025-08" db="UniProtKB">
        <authorList>
            <consortium name="RefSeq"/>
        </authorList>
    </citation>
    <scope>IDENTIFICATION</scope>
    <source>
        <strain evidence="10">Nigerian</strain>
        <tissue evidence="10">Liver and blood</tissue>
    </source>
</reference>
<evidence type="ECO:0000256" key="7">
    <source>
        <dbReference type="RuleBase" id="RU365004"/>
    </source>
</evidence>
<dbReference type="OMA" id="DPNTLYW"/>
<keyword evidence="5" id="KW-0677">Repeat</keyword>
<feature type="compositionally biased region" description="Basic and acidic residues" evidence="8">
    <location>
        <begin position="56"/>
        <end position="80"/>
    </location>
</feature>
<comment type="similarity">
    <text evidence="2 7">Belongs to the WD repeat DDB2/WDR76 family.</text>
</comment>
<dbReference type="RefSeq" id="XP_002932998.2">
    <property type="nucleotide sequence ID" value="XM_002932952.5"/>
</dbReference>
<dbReference type="AlphaFoldDB" id="A0A8J0QJL4"/>
<dbReference type="InterPro" id="IPR036322">
    <property type="entry name" value="WD40_repeat_dom_sf"/>
</dbReference>
<keyword evidence="4 6" id="KW-0853">WD repeat</keyword>
<dbReference type="Gene3D" id="2.130.10.10">
    <property type="entry name" value="YVTN repeat-like/Quinoprotein amine dehydrogenase"/>
    <property type="match status" value="1"/>
</dbReference>
<dbReference type="KEGG" id="xtr:100379849"/>
<comment type="function">
    <text evidence="1 7">Specifically binds 5-hydroxymethylcytosine (5hmC), suggesting that it acts as a specific reader of 5hmC.</text>
</comment>
<organism evidence="9 10">
    <name type="scientific">Xenopus tropicalis</name>
    <name type="common">Western clawed frog</name>
    <name type="synonym">Silurana tropicalis</name>
    <dbReference type="NCBI Taxonomy" id="8364"/>
    <lineage>
        <taxon>Eukaryota</taxon>
        <taxon>Metazoa</taxon>
        <taxon>Chordata</taxon>
        <taxon>Craniata</taxon>
        <taxon>Vertebrata</taxon>
        <taxon>Euteleostomi</taxon>
        <taxon>Amphibia</taxon>
        <taxon>Batrachia</taxon>
        <taxon>Anura</taxon>
        <taxon>Pipoidea</taxon>
        <taxon>Pipidae</taxon>
        <taxon>Xenopodinae</taxon>
        <taxon>Xenopus</taxon>
        <taxon>Silurana</taxon>
    </lineage>
</organism>
<feature type="repeat" description="WD" evidence="6">
    <location>
        <begin position="455"/>
        <end position="497"/>
    </location>
</feature>
<name>A0A8J0QJL4_XENTR</name>
<proteinExistence type="inferred from homology"/>
<dbReference type="InterPro" id="IPR001680">
    <property type="entry name" value="WD40_rpt"/>
</dbReference>
<dbReference type="GO" id="GO:2000001">
    <property type="term" value="P:regulation of DNA damage checkpoint"/>
    <property type="evidence" value="ECO:0000318"/>
    <property type="project" value="GO_Central"/>
</dbReference>
<protein>
    <recommendedName>
        <fullName evidence="3 7">WD repeat-containing protein 76</fullName>
    </recommendedName>
</protein>
<dbReference type="PROSITE" id="PS50082">
    <property type="entry name" value="WD_REPEATS_2"/>
    <property type="match status" value="1"/>
</dbReference>
<dbReference type="Pfam" id="PF00400">
    <property type="entry name" value="WD40"/>
    <property type="match status" value="2"/>
</dbReference>
<dbReference type="CTD" id="79968"/>
<dbReference type="Proteomes" id="UP000008143">
    <property type="component" value="Chromosome 3"/>
</dbReference>
<evidence type="ECO:0000256" key="4">
    <source>
        <dbReference type="ARBA" id="ARBA00022574"/>
    </source>
</evidence>
<dbReference type="Xenbase" id="XB-GENE-5868423">
    <property type="gene designation" value="wdr76"/>
</dbReference>
<dbReference type="FunFam" id="2.130.10.10:FF:000180">
    <property type="entry name" value="WD repeat-containing protein 76"/>
    <property type="match status" value="1"/>
</dbReference>
<dbReference type="GeneID" id="100379849"/>
<evidence type="ECO:0000313" key="9">
    <source>
        <dbReference type="Proteomes" id="UP000008143"/>
    </source>
</evidence>
<feature type="compositionally biased region" description="Basic and acidic residues" evidence="8">
    <location>
        <begin position="18"/>
        <end position="30"/>
    </location>
</feature>
<evidence type="ECO:0000313" key="11">
    <source>
        <dbReference type="Xenbase" id="XB-GENE-5868423"/>
    </source>
</evidence>
<dbReference type="GO" id="GO:0003677">
    <property type="term" value="F:DNA binding"/>
    <property type="evidence" value="ECO:0000318"/>
    <property type="project" value="GO_Central"/>
</dbReference>
<dbReference type="PANTHER" id="PTHR14773">
    <property type="entry name" value="WD REPEAT-CONTAINING PROTEIN 76"/>
    <property type="match status" value="1"/>
</dbReference>
<dbReference type="InterPro" id="IPR015943">
    <property type="entry name" value="WD40/YVTN_repeat-like_dom_sf"/>
</dbReference>
<feature type="region of interest" description="Disordered" evidence="8">
    <location>
        <begin position="149"/>
        <end position="177"/>
    </location>
</feature>
<gene>
    <name evidence="10 11" type="primary">wdr76</name>
</gene>
<keyword evidence="9" id="KW-1185">Reference proteome</keyword>
<evidence type="ECO:0000256" key="1">
    <source>
        <dbReference type="ARBA" id="ARBA00002530"/>
    </source>
</evidence>
<dbReference type="GO" id="GO:0005634">
    <property type="term" value="C:nucleus"/>
    <property type="evidence" value="ECO:0000318"/>
    <property type="project" value="GO_Central"/>
</dbReference>
<evidence type="ECO:0000256" key="3">
    <source>
        <dbReference type="ARBA" id="ARBA00021234"/>
    </source>
</evidence>
<dbReference type="InterPro" id="IPR050853">
    <property type="entry name" value="WD_repeat_DNA-damage-binding"/>
</dbReference>
<dbReference type="AGR" id="Xenbase:XB-GENE-5868423"/>
<dbReference type="SMART" id="SM00320">
    <property type="entry name" value="WD40"/>
    <property type="match status" value="5"/>
</dbReference>
<sequence length="587" mass="65857">MSSDMESKKATAQIEQETTPKDSRVPEGLRRSTRRTHAVMHSPNKACVAPNRPQKRTLETDKLEDGTPTKRSRLPKEQSSTRKHPIVLLSQVRPENQKTETDTLPAPKKNYKQNPEQVTELSEYELERLNNIKENAKFLASLKLLETASSLSSPPKKSNQTRGIKREKQTKVQQEPIKRRSMRLQRIDPSGAPLPSVIQQPEPILEEHPVKPPGPLEMVPTNLKKDCRSFEEFLKTWASISKENVRSLKKQPSEDLKRYMDNLKTMTLREEGVAKVVQNRIFSVAIHPSESRTIVAAGDKWGQVGLWDLADQSGDNGVYVFEPHSRPVSCMSFSPVNSAQLFSLSYDGTVRRGDVCHTVFDEVYRDEQDSFSAFDFLSADCSVLLVSQWDSCLSVVDCRTPGKSCEQKVFLNMRSARTISVHPVNRDLCVVAGAGDVCIFDVRKLKQKAQPVLSLAGHSKSVASAYFSPVTGNRILTTCADDYIRVYDSSSLSSAAPLLTALRHNNNTGRWLTRFRAVWDPKQESCFVVGSMARPRQIEVYNESGKLVHSFWDSEHLGSVCSINAMHPTRNLVVGGNSSGRLHVFHD</sequence>
<dbReference type="PANTHER" id="PTHR14773:SF0">
    <property type="entry name" value="WD REPEAT-CONTAINING PROTEIN 76"/>
    <property type="match status" value="1"/>
</dbReference>
<feature type="compositionally biased region" description="Polar residues" evidence="8">
    <location>
        <begin position="149"/>
        <end position="162"/>
    </location>
</feature>
<comment type="subunit">
    <text evidence="7">Interacts with CUL4A and/or CUL4B.</text>
</comment>
<evidence type="ECO:0000313" key="10">
    <source>
        <dbReference type="RefSeq" id="XP_002932998.2"/>
    </source>
</evidence>
<evidence type="ECO:0000256" key="8">
    <source>
        <dbReference type="SAM" id="MobiDB-lite"/>
    </source>
</evidence>